<name>A0A5N0EGY4_9NOCA</name>
<dbReference type="Gene3D" id="3.30.379.10">
    <property type="entry name" value="Chitobiase/beta-hexosaminidase domain 2-like"/>
    <property type="match status" value="1"/>
</dbReference>
<keyword evidence="2 7" id="KW-0378">Hydrolase</keyword>
<evidence type="ECO:0000256" key="3">
    <source>
        <dbReference type="ARBA" id="ARBA00023295"/>
    </source>
</evidence>
<dbReference type="PANTHER" id="PTHR43678:SF1">
    <property type="entry name" value="BETA-N-ACETYLHEXOSAMINIDASE"/>
    <property type="match status" value="1"/>
</dbReference>
<evidence type="ECO:0000256" key="2">
    <source>
        <dbReference type="ARBA" id="ARBA00022801"/>
    </source>
</evidence>
<protein>
    <submittedName>
        <fullName evidence="7">Family 20 glycosylhydrolase</fullName>
    </submittedName>
</protein>
<evidence type="ECO:0000256" key="4">
    <source>
        <dbReference type="PIRSR" id="PIRSR625705-1"/>
    </source>
</evidence>
<dbReference type="AlphaFoldDB" id="A0A5N0EGY4"/>
<dbReference type="Pfam" id="PF02838">
    <property type="entry name" value="Glyco_hydro_20b"/>
    <property type="match status" value="1"/>
</dbReference>
<reference evidence="7 8" key="1">
    <citation type="submission" date="2019-09" db="EMBL/GenBank/DDBJ databases">
        <authorList>
            <person name="Wang X."/>
        </authorList>
    </citation>
    <scope>NUCLEOTIDE SEQUENCE [LARGE SCALE GENOMIC DNA]</scope>
    <source>
        <strain evidence="7 8">CICC 11023</strain>
    </source>
</reference>
<dbReference type="SUPFAM" id="SSF55545">
    <property type="entry name" value="beta-N-acetylhexosaminidase-like domain"/>
    <property type="match status" value="1"/>
</dbReference>
<gene>
    <name evidence="7" type="ORF">F3087_12135</name>
</gene>
<accession>A0A5N0EGY4</accession>
<feature type="domain" description="Glycoside hydrolase family 20 catalytic" evidence="5">
    <location>
        <begin position="182"/>
        <end position="406"/>
    </location>
</feature>
<evidence type="ECO:0000313" key="7">
    <source>
        <dbReference type="EMBL" id="KAA8887849.1"/>
    </source>
</evidence>
<comment type="similarity">
    <text evidence="1">Belongs to the glycosyl hydrolase 20 family.</text>
</comment>
<dbReference type="PANTHER" id="PTHR43678">
    <property type="entry name" value="PUTATIVE (AFU_ORTHOLOGUE AFUA_2G00640)-RELATED"/>
    <property type="match status" value="1"/>
</dbReference>
<sequence length="541" mass="58291">MVRLRWGGRARMRVVVSYSGRMSIRAVGVGVVVLVAAVAVSVGGQQAAQAEPGVPQTVPSLKAWNPGGGEFSLGAHARVLYGDGLRDTATDFASALRAVTGNDVVAQAGSSGGPGDIVLSTGTVPGAPEMPEAYQISIGGTLDLRGNDIAGAFYATRSALQLLRQRDAIPGGTATDWPQYRERSLMLDVGREFMPVDLLRAQIRRMGYLKLNLLHLHLSDTFGFRLESERHPEITAAQHYSKQDIRDLVEYAARYQVEIMPEVDFPGHMNGILAAHPDLKLRSADGRVSDAAIDIANPRAYDLMRDILDEFLPLFPGPYWHLGADEFLLDGARVASFDEYPQIGEYARATYGPQAQPVDAFLGLINWGADIVRAHGKRPRIWNDGLHTGAGTLAIGRDIVIDYWSRAGIPQLPLPFFGNARSPADLIASGHELRNASFTPTYYVAGGPTAAGNVPPPVAYQIWDPALFVDGTRLTPDQNTHNLGSGLFVWCDDPTVQTPDRIAAAIAMPLKVTAQQTWGPPQAGSYLEFAARADAVGEPPA</sequence>
<dbReference type="SUPFAM" id="SSF51445">
    <property type="entry name" value="(Trans)glycosidases"/>
    <property type="match status" value="1"/>
</dbReference>
<dbReference type="PRINTS" id="PR00738">
    <property type="entry name" value="GLHYDRLASE20"/>
</dbReference>
<dbReference type="InterPro" id="IPR052764">
    <property type="entry name" value="GH20_Enzymes"/>
</dbReference>
<dbReference type="InterPro" id="IPR015883">
    <property type="entry name" value="Glyco_hydro_20_cat"/>
</dbReference>
<dbReference type="Gene3D" id="3.20.20.80">
    <property type="entry name" value="Glycosidases"/>
    <property type="match status" value="1"/>
</dbReference>
<feature type="active site" description="Proton donor" evidence="4">
    <location>
        <position position="326"/>
    </location>
</feature>
<organism evidence="7 8">
    <name type="scientific">Nocardia colli</name>
    <dbReference type="NCBI Taxonomy" id="2545717"/>
    <lineage>
        <taxon>Bacteria</taxon>
        <taxon>Bacillati</taxon>
        <taxon>Actinomycetota</taxon>
        <taxon>Actinomycetes</taxon>
        <taxon>Mycobacteriales</taxon>
        <taxon>Nocardiaceae</taxon>
        <taxon>Nocardia</taxon>
    </lineage>
</organism>
<keyword evidence="8" id="KW-1185">Reference proteome</keyword>
<evidence type="ECO:0000259" key="6">
    <source>
        <dbReference type="Pfam" id="PF02838"/>
    </source>
</evidence>
<feature type="domain" description="Beta-hexosaminidase bacterial type N-terminal" evidence="6">
    <location>
        <begin position="55"/>
        <end position="177"/>
    </location>
</feature>
<evidence type="ECO:0000256" key="1">
    <source>
        <dbReference type="ARBA" id="ARBA00006285"/>
    </source>
</evidence>
<dbReference type="Proteomes" id="UP000323876">
    <property type="component" value="Unassembled WGS sequence"/>
</dbReference>
<comment type="caution">
    <text evidence="7">The sequence shown here is derived from an EMBL/GenBank/DDBJ whole genome shotgun (WGS) entry which is preliminary data.</text>
</comment>
<dbReference type="InterPro" id="IPR029018">
    <property type="entry name" value="Hex-like_dom2"/>
</dbReference>
<dbReference type="InterPro" id="IPR015882">
    <property type="entry name" value="HEX_bac_N"/>
</dbReference>
<proteinExistence type="inferred from homology"/>
<dbReference type="GO" id="GO:0004563">
    <property type="term" value="F:beta-N-acetylhexosaminidase activity"/>
    <property type="evidence" value="ECO:0007669"/>
    <property type="project" value="InterPro"/>
</dbReference>
<dbReference type="Pfam" id="PF00728">
    <property type="entry name" value="Glyco_hydro_20"/>
    <property type="match status" value="1"/>
</dbReference>
<keyword evidence="3" id="KW-0326">Glycosidase</keyword>
<dbReference type="InterPro" id="IPR017853">
    <property type="entry name" value="GH"/>
</dbReference>
<evidence type="ECO:0000259" key="5">
    <source>
        <dbReference type="Pfam" id="PF00728"/>
    </source>
</evidence>
<dbReference type="GO" id="GO:0005975">
    <property type="term" value="P:carbohydrate metabolic process"/>
    <property type="evidence" value="ECO:0007669"/>
    <property type="project" value="InterPro"/>
</dbReference>
<dbReference type="InterPro" id="IPR025705">
    <property type="entry name" value="Beta_hexosaminidase_sua/sub"/>
</dbReference>
<evidence type="ECO:0000313" key="8">
    <source>
        <dbReference type="Proteomes" id="UP000323876"/>
    </source>
</evidence>
<dbReference type="EMBL" id="VXLC01000004">
    <property type="protein sequence ID" value="KAA8887849.1"/>
    <property type="molecule type" value="Genomic_DNA"/>
</dbReference>